<evidence type="ECO:0000256" key="4">
    <source>
        <dbReference type="ARBA" id="ARBA00022519"/>
    </source>
</evidence>
<comment type="similarity">
    <text evidence="8">Belongs to the binding-protein-dependent transport system permease family.</text>
</comment>
<dbReference type="AlphaFoldDB" id="A0A916NMF6"/>
<accession>A0A916NMF6</accession>
<feature type="transmembrane region" description="Helical" evidence="8">
    <location>
        <begin position="131"/>
        <end position="153"/>
    </location>
</feature>
<keyword evidence="11" id="KW-1185">Reference proteome</keyword>
<feature type="transmembrane region" description="Helical" evidence="8">
    <location>
        <begin position="174"/>
        <end position="197"/>
    </location>
</feature>
<keyword evidence="5 8" id="KW-0812">Transmembrane</keyword>
<evidence type="ECO:0000256" key="5">
    <source>
        <dbReference type="ARBA" id="ARBA00022692"/>
    </source>
</evidence>
<feature type="domain" description="ABC transmembrane type-1" evidence="9">
    <location>
        <begin position="60"/>
        <end position="261"/>
    </location>
</feature>
<evidence type="ECO:0000256" key="3">
    <source>
        <dbReference type="ARBA" id="ARBA00022475"/>
    </source>
</evidence>
<evidence type="ECO:0000256" key="6">
    <source>
        <dbReference type="ARBA" id="ARBA00022989"/>
    </source>
</evidence>
<evidence type="ECO:0000313" key="11">
    <source>
        <dbReference type="Proteomes" id="UP000693892"/>
    </source>
</evidence>
<evidence type="ECO:0000256" key="2">
    <source>
        <dbReference type="ARBA" id="ARBA00022448"/>
    </source>
</evidence>
<keyword evidence="7 8" id="KW-0472">Membrane</keyword>
<dbReference type="PANTHER" id="PTHR43357:SF4">
    <property type="entry name" value="INNER MEMBRANE ABC TRANSPORTER PERMEASE PROTEIN YDCV"/>
    <property type="match status" value="1"/>
</dbReference>
<protein>
    <recommendedName>
        <fullName evidence="9">ABC transmembrane type-1 domain-containing protein</fullName>
    </recommendedName>
</protein>
<dbReference type="PROSITE" id="PS50928">
    <property type="entry name" value="ABC_TM1"/>
    <property type="match status" value="1"/>
</dbReference>
<dbReference type="RefSeq" id="WP_218114433.1">
    <property type="nucleotide sequence ID" value="NZ_CAJVAP010000007.1"/>
</dbReference>
<keyword evidence="6 8" id="KW-1133">Transmembrane helix</keyword>
<dbReference type="GO" id="GO:0005886">
    <property type="term" value="C:plasma membrane"/>
    <property type="evidence" value="ECO:0007669"/>
    <property type="project" value="UniProtKB-SubCell"/>
</dbReference>
<comment type="subcellular location">
    <subcellularLocation>
        <location evidence="1">Cell inner membrane</location>
        <topology evidence="1">Multi-pass membrane protein</topology>
    </subcellularLocation>
    <subcellularLocation>
        <location evidence="8">Cell membrane</location>
        <topology evidence="8">Multi-pass membrane protein</topology>
    </subcellularLocation>
</comment>
<keyword evidence="4" id="KW-0997">Cell inner membrane</keyword>
<keyword evidence="2 8" id="KW-0813">Transport</keyword>
<evidence type="ECO:0000313" key="10">
    <source>
        <dbReference type="EMBL" id="CAG7605199.1"/>
    </source>
</evidence>
<comment type="caution">
    <text evidence="10">The sequence shown here is derived from an EMBL/GenBank/DDBJ whole genome shotgun (WGS) entry which is preliminary data.</text>
</comment>
<dbReference type="Pfam" id="PF00528">
    <property type="entry name" value="BPD_transp_1"/>
    <property type="match status" value="1"/>
</dbReference>
<name>A0A916NMF6_9MICO</name>
<evidence type="ECO:0000256" key="1">
    <source>
        <dbReference type="ARBA" id="ARBA00004429"/>
    </source>
</evidence>
<evidence type="ECO:0000256" key="8">
    <source>
        <dbReference type="RuleBase" id="RU363032"/>
    </source>
</evidence>
<evidence type="ECO:0000256" key="7">
    <source>
        <dbReference type="ARBA" id="ARBA00023136"/>
    </source>
</evidence>
<feature type="transmembrane region" description="Helical" evidence="8">
    <location>
        <begin position="98"/>
        <end position="119"/>
    </location>
</feature>
<dbReference type="InterPro" id="IPR000515">
    <property type="entry name" value="MetI-like"/>
</dbReference>
<evidence type="ECO:0000259" key="9">
    <source>
        <dbReference type="PROSITE" id="PS50928"/>
    </source>
</evidence>
<sequence length="290" mass="31528">MTRVLLWIFSALVCLYLLLPAAVVIPLSFNSSPFLQFPPPGYTTKWYEQFFADPSWTGSLFMSFRVGSMSALLSIVLGATAAYFLLRAGRKTERYVDTALALPLVVPIVVFAAGLYFVKLVYLPQGTSPELVLVLAHGVMTMPYVLLYIRAAFSQVNWQLERAARNAGASGVRAFADVVLPQIWPALAASGVLAFVLSLDETVISMFVTDGSTRTLPARMFSSISYQLNPLVPVAAAVMLGSMAALGILYLVIRIVANRLKNTQQSHAARATEPENSTREIAISKVVEGS</sequence>
<dbReference type="CDD" id="cd06261">
    <property type="entry name" value="TM_PBP2"/>
    <property type="match status" value="1"/>
</dbReference>
<dbReference type="Proteomes" id="UP000693892">
    <property type="component" value="Unassembled WGS sequence"/>
</dbReference>
<dbReference type="GO" id="GO:0055085">
    <property type="term" value="P:transmembrane transport"/>
    <property type="evidence" value="ECO:0007669"/>
    <property type="project" value="InterPro"/>
</dbReference>
<keyword evidence="3" id="KW-1003">Cell membrane</keyword>
<reference evidence="10" key="1">
    <citation type="submission" date="2021-06" db="EMBL/GenBank/DDBJ databases">
        <authorList>
            <person name="Criscuolo A."/>
        </authorList>
    </citation>
    <scope>NUCLEOTIDE SEQUENCE</scope>
    <source>
        <strain evidence="10">CIP111803</strain>
    </source>
</reference>
<organism evidence="10 11">
    <name type="scientific">Leucobacter soli</name>
    <dbReference type="NCBI Taxonomy" id="2812850"/>
    <lineage>
        <taxon>Bacteria</taxon>
        <taxon>Bacillati</taxon>
        <taxon>Actinomycetota</taxon>
        <taxon>Actinomycetes</taxon>
        <taxon>Micrococcales</taxon>
        <taxon>Microbacteriaceae</taxon>
        <taxon>Leucobacter</taxon>
    </lineage>
</organism>
<feature type="transmembrane region" description="Helical" evidence="8">
    <location>
        <begin position="231"/>
        <end position="253"/>
    </location>
</feature>
<gene>
    <name evidence="10" type="ORF">LEUCIP111803_00806</name>
</gene>
<feature type="transmembrane region" description="Helical" evidence="8">
    <location>
        <begin position="66"/>
        <end position="86"/>
    </location>
</feature>
<dbReference type="EMBL" id="CAJVAP010000007">
    <property type="protein sequence ID" value="CAG7605199.1"/>
    <property type="molecule type" value="Genomic_DNA"/>
</dbReference>
<proteinExistence type="inferred from homology"/>
<dbReference type="PANTHER" id="PTHR43357">
    <property type="entry name" value="INNER MEMBRANE ABC TRANSPORTER PERMEASE PROTEIN YDCV"/>
    <property type="match status" value="1"/>
</dbReference>